<evidence type="ECO:0000256" key="7">
    <source>
        <dbReference type="SAM" id="MobiDB-lite"/>
    </source>
</evidence>
<keyword evidence="4" id="KW-0698">rRNA processing</keyword>
<keyword evidence="9" id="KW-1185">Reference proteome</keyword>
<evidence type="ECO:0000256" key="3">
    <source>
        <dbReference type="ARBA" id="ARBA00022517"/>
    </source>
</evidence>
<feature type="region of interest" description="Disordered" evidence="7">
    <location>
        <begin position="71"/>
        <end position="207"/>
    </location>
</feature>
<feature type="compositionally biased region" description="Basic and acidic residues" evidence="7">
    <location>
        <begin position="109"/>
        <end position="135"/>
    </location>
</feature>
<feature type="compositionally biased region" description="Polar residues" evidence="7">
    <location>
        <begin position="361"/>
        <end position="379"/>
    </location>
</feature>
<dbReference type="EMBL" id="CP014587">
    <property type="protein sequence ID" value="ANZ77484.1"/>
    <property type="molecule type" value="Genomic_DNA"/>
</dbReference>
<organism evidence="8 9">
    <name type="scientific">Komagataella pastoris</name>
    <name type="common">Yeast</name>
    <name type="synonym">Pichia pastoris</name>
    <dbReference type="NCBI Taxonomy" id="4922"/>
    <lineage>
        <taxon>Eukaryota</taxon>
        <taxon>Fungi</taxon>
        <taxon>Dikarya</taxon>
        <taxon>Ascomycota</taxon>
        <taxon>Saccharomycotina</taxon>
        <taxon>Pichiomycetes</taxon>
        <taxon>Pichiales</taxon>
        <taxon>Pichiaceae</taxon>
        <taxon>Komagataella</taxon>
    </lineage>
</organism>
<dbReference type="OrthoDB" id="441771at2759"/>
<evidence type="ECO:0000256" key="6">
    <source>
        <dbReference type="ARBA" id="ARBA00024695"/>
    </source>
</evidence>
<comment type="function">
    <text evidence="6">Involved in nucleolar processing of pre-18S ribosomal RNA. Has a role in the nuclear export of 40S pre-ribosomal subunit to the cytoplasm.</text>
</comment>
<dbReference type="Pfam" id="PF04147">
    <property type="entry name" value="Nop14"/>
    <property type="match status" value="1"/>
</dbReference>
<dbReference type="PANTHER" id="PTHR23183">
    <property type="entry name" value="NOP14"/>
    <property type="match status" value="1"/>
</dbReference>
<dbReference type="PANTHER" id="PTHR23183:SF0">
    <property type="entry name" value="NUCLEOLAR PROTEIN 14"/>
    <property type="match status" value="1"/>
</dbReference>
<evidence type="ECO:0000313" key="9">
    <source>
        <dbReference type="Proteomes" id="UP000094565"/>
    </source>
</evidence>
<feature type="compositionally biased region" description="Basic and acidic residues" evidence="7">
    <location>
        <begin position="803"/>
        <end position="813"/>
    </location>
</feature>
<evidence type="ECO:0000313" key="8">
    <source>
        <dbReference type="EMBL" id="ANZ77484.1"/>
    </source>
</evidence>
<evidence type="ECO:0000256" key="4">
    <source>
        <dbReference type="ARBA" id="ARBA00022552"/>
    </source>
</evidence>
<dbReference type="Proteomes" id="UP000094565">
    <property type="component" value="Chromosome 4"/>
</dbReference>
<feature type="region of interest" description="Disordered" evidence="7">
    <location>
        <begin position="354"/>
        <end position="379"/>
    </location>
</feature>
<accession>A0A1B2JHF4</accession>
<evidence type="ECO:0000256" key="5">
    <source>
        <dbReference type="ARBA" id="ARBA00023242"/>
    </source>
</evidence>
<proteinExistence type="inferred from homology"/>
<dbReference type="GO" id="GO:0030490">
    <property type="term" value="P:maturation of SSU-rRNA"/>
    <property type="evidence" value="ECO:0007669"/>
    <property type="project" value="TreeGrafter"/>
</dbReference>
<dbReference type="GO" id="GO:0032040">
    <property type="term" value="C:small-subunit processome"/>
    <property type="evidence" value="ECO:0007669"/>
    <property type="project" value="InterPro"/>
</dbReference>
<comment type="subcellular location">
    <subcellularLocation>
        <location evidence="1">Nucleus</location>
        <location evidence="1">Nucleolus</location>
    </subcellularLocation>
</comment>
<feature type="region of interest" description="Disordered" evidence="7">
    <location>
        <begin position="1"/>
        <end position="46"/>
    </location>
</feature>
<feature type="region of interest" description="Disordered" evidence="7">
    <location>
        <begin position="251"/>
        <end position="270"/>
    </location>
</feature>
<feature type="compositionally biased region" description="Basic and acidic residues" evidence="7">
    <location>
        <begin position="35"/>
        <end position="46"/>
    </location>
</feature>
<keyword evidence="5" id="KW-0539">Nucleus</keyword>
<feature type="region of interest" description="Disordered" evidence="7">
    <location>
        <begin position="799"/>
        <end position="820"/>
    </location>
</feature>
<dbReference type="AlphaFoldDB" id="A0A1B2JHF4"/>
<gene>
    <name evidence="8" type="primary">NOP14</name>
    <name evidence="8" type="ORF">ATY40_BA7504824</name>
</gene>
<evidence type="ECO:0000256" key="2">
    <source>
        <dbReference type="ARBA" id="ARBA00007466"/>
    </source>
</evidence>
<name>A0A1B2JHF4_PICPA</name>
<reference evidence="8 9" key="1">
    <citation type="submission" date="2016-02" db="EMBL/GenBank/DDBJ databases">
        <title>Comparative genomic and transcriptomic foundation for Pichia pastoris.</title>
        <authorList>
            <person name="Love K.R."/>
            <person name="Shah K.A."/>
            <person name="Whittaker C.A."/>
            <person name="Wu J."/>
            <person name="Bartlett M.C."/>
            <person name="Ma D."/>
            <person name="Leeson R.L."/>
            <person name="Priest M."/>
            <person name="Young S.K."/>
            <person name="Love J.C."/>
        </authorList>
    </citation>
    <scope>NUCLEOTIDE SEQUENCE [LARGE SCALE GENOMIC DNA]</scope>
    <source>
        <strain evidence="8 9">ATCC 28485</strain>
    </source>
</reference>
<protein>
    <submittedName>
        <fullName evidence="8">BA75_04824T0</fullName>
    </submittedName>
</protein>
<evidence type="ECO:0000256" key="1">
    <source>
        <dbReference type="ARBA" id="ARBA00004604"/>
    </source>
</evidence>
<dbReference type="GO" id="GO:0030692">
    <property type="term" value="C:Noc4p-Nop14p complex"/>
    <property type="evidence" value="ECO:0007669"/>
    <property type="project" value="TreeGrafter"/>
</dbReference>
<comment type="similarity">
    <text evidence="2">Belongs to the NOP14 family.</text>
</comment>
<dbReference type="InterPro" id="IPR007276">
    <property type="entry name" value="Nop14"/>
</dbReference>
<keyword evidence="3" id="KW-0690">Ribosome biogenesis</keyword>
<sequence length="820" mass="94478">MAGSQLKKLKATLKEAGLTGQTNVKQKGKRHSRKTPSDTRRDDRAQVISRIREQFNPFEVRKGKTKFEVSNGRSVGVAKPSVSKQVGEQQRRAAYDVTKSRKNKVGGVIDRRFGENDKNMTPEEKMLERFTRERQSQTSKNSLYNLEDDDGSDNDGITLTHYGKTLSLGDNNEDDADGGDDGFTLVTEKRQLEEETLDQPSRKRTKAEVMQEVIAKSKFYKQQRKLQHEKDSEKIMDLDDEFEDILGELKSMQNENTNDSKTPIEDETKYDETLRALNLDRRAVPADRTKTEEEIAKEREEKMQKLEQDRQLRMQGMDVEKTGEGDELDDTFWAGSDEEVEELGGFVDGEKDVSSKEFAEISSSEDTTEKNQSAPSDSVTITIGNKKVTSQKSSNKTHFACPETHEQLLHILIPYKVEEHLDVIKRILNLYQPRLAEGNKEKLGVFSTVILSHLLYLADSEEPVPQSVIENLMIMLREMASKYNEPLTQEFRSELKKLGGNLDSDDVAVKLSDLLLFTVIGYVYSTSDMYHLVVNPTIILITEVLETLDISNIQHLLIGIYLADLLYQFQSLSKRIIPEVNRFLERSIISLCPEPEKLDYTQLYTATSHIKPSGLNLQPSSKLRRQEFQLSRLHEVSVNDAPALLEKLLQIVDKFTLIWKEKGSFVEISVPFITLSKHLVKYYAADKLVVNLLGKLNQLYKVKIKDHRPLKLQAHRAISIMTNTPKFEENFNPDKKSYDPNRDRQELNKLRSQFKKERKLTLKELRKDTRFTAREQIKEKKKQQEEYHARMAYIYNSISTEEGADKNQYDREKRMRKQGK</sequence>
<feature type="compositionally biased region" description="Acidic residues" evidence="7">
    <location>
        <begin position="171"/>
        <end position="180"/>
    </location>
</feature>
<feature type="compositionally biased region" description="Polar residues" evidence="7">
    <location>
        <begin position="251"/>
        <end position="261"/>
    </location>
</feature>